<comment type="caution">
    <text evidence="1">The sequence shown here is derived from an EMBL/GenBank/DDBJ whole genome shotgun (WGS) entry which is preliminary data.</text>
</comment>
<gene>
    <name evidence="1" type="ORF">FLACHUCJ7_03771</name>
</gene>
<name>A0A6V6Z9F8_9FLAO</name>
<accession>A0A6V6Z9F8</accession>
<dbReference type="Proteomes" id="UP000556700">
    <property type="component" value="Unassembled WGS sequence"/>
</dbReference>
<organism evidence="1 2">
    <name type="scientific">Flavobacterium chungangense</name>
    <dbReference type="NCBI Taxonomy" id="554283"/>
    <lineage>
        <taxon>Bacteria</taxon>
        <taxon>Pseudomonadati</taxon>
        <taxon>Bacteroidota</taxon>
        <taxon>Flavobacteriia</taxon>
        <taxon>Flavobacteriales</taxon>
        <taxon>Flavobacteriaceae</taxon>
        <taxon>Flavobacterium</taxon>
    </lineage>
</organism>
<evidence type="ECO:0000313" key="2">
    <source>
        <dbReference type="Proteomes" id="UP000556700"/>
    </source>
</evidence>
<dbReference type="RefSeq" id="WP_031456082.1">
    <property type="nucleotide sequence ID" value="NZ_CAIJDO010000222.1"/>
</dbReference>
<dbReference type="EMBL" id="CAIJDO010000222">
    <property type="protein sequence ID" value="CAD0008421.1"/>
    <property type="molecule type" value="Genomic_DNA"/>
</dbReference>
<reference evidence="1 2" key="1">
    <citation type="submission" date="2020-06" db="EMBL/GenBank/DDBJ databases">
        <authorList>
            <person name="Criscuolo A."/>
        </authorList>
    </citation>
    <scope>NUCLEOTIDE SEQUENCE [LARGE SCALE GENOMIC DNA]</scope>
    <source>
        <strain evidence="2">CIP 110025</strain>
    </source>
</reference>
<dbReference type="AlphaFoldDB" id="A0A6V6Z9F8"/>
<evidence type="ECO:0000313" key="1">
    <source>
        <dbReference type="EMBL" id="CAD0008421.1"/>
    </source>
</evidence>
<keyword evidence="2" id="KW-1185">Reference proteome</keyword>
<protein>
    <submittedName>
        <fullName evidence="1">Uncharacterized protein</fullName>
    </submittedName>
</protein>
<proteinExistence type="predicted"/>
<sequence>MQQIDFFNSDCGFEETKSDKFGIHDELDNNTKAYLVFDSQKTWTIEVLNSQGKSIEFYPIDNCVKIYKENSKNKESTCDGMLKFDNHLIFVELTESCHKSVEECISQIKSTICLFKICHPDLVFVKKSAVVSNTARPTSTISHERCLDFREETGFGLSVKTVLNIK</sequence>